<sequence>MAFPPPFPNPLLPRLPNQSVQFPGQKFGFFSPQRQSILPGIPLLRPRFRPNFIPRELRPPNPLARPTGPPTTTTVFIGNISDKCPDRIIQEILKKCGSVCNWKRLQDSGGKFKAFGFCDFMYPDGAKKALSVLKDFPIGDKRLNVKADEQTEKLLDEFSKNKLIAANEESDDAVRASVRKFLEDEAADLVDMPTDEGQSKEKSPAEGSTKASNKEGRQSRSSSVASHRHKKKRSQKSPNRKKSRHYSSTSSDESSYSSTSSTESRRIKRKKNAKRKSLSSAEDSDEAEEKRKLKKEVKEKEESYQARLKKWEEREKRMAKLYDKEKEEEKQRQKTLQKEAKKLRQFLEDYVDERDDPKYYRGSALFQRKRNYEREREADAKDRHEERAELEEIRRSILEEEVVSKKEGDGEEAEENGDISGGTDIADEQKAEWETVGETAPAVSGPVPPPPLPSEELTPAQVESPTPVKKTIVTTLQQKQVVPLSKLNGVFQEEEEDEVDTLHQIKKKIKPFEITREDRLQSMTPEERKKLIKDLITRIPTEKAKLFSFEVCWEFVDENLMEQRVRPWVNKKICEYIGEEEQSLVAFICEKIANKSTADEILQDLSMVLDDEADVFMVKLWRLIVYESEAKRLGLNAVVIGSSSGGNMQTPATSR</sequence>
<comment type="caution">
    <text evidence="6">The sequence shown here is derived from an EMBL/GenBank/DDBJ whole genome shotgun (WGS) entry which is preliminary data.</text>
</comment>
<feature type="domain" description="PWI" evidence="5">
    <location>
        <begin position="544"/>
        <end position="641"/>
    </location>
</feature>
<dbReference type="GO" id="GO:0006397">
    <property type="term" value="P:mRNA processing"/>
    <property type="evidence" value="ECO:0007669"/>
    <property type="project" value="UniProtKB-KW"/>
</dbReference>
<gene>
    <name evidence="6" type="ORF">niasHT_028091</name>
</gene>
<keyword evidence="2" id="KW-0694">RNA-binding</keyword>
<protein>
    <recommendedName>
        <fullName evidence="8">RNA-binding protein 25</fullName>
    </recommendedName>
</protein>
<dbReference type="InterPro" id="IPR034268">
    <property type="entry name" value="RBM25_RRM"/>
</dbReference>
<feature type="compositionally biased region" description="Basic residues" evidence="3">
    <location>
        <begin position="226"/>
        <end position="245"/>
    </location>
</feature>
<dbReference type="GO" id="GO:0003723">
    <property type="term" value="F:RNA binding"/>
    <property type="evidence" value="ECO:0007669"/>
    <property type="project" value="UniProtKB-UniRule"/>
</dbReference>
<feature type="domain" description="RRM" evidence="4">
    <location>
        <begin position="73"/>
        <end position="150"/>
    </location>
</feature>
<accession>A0ABD2KF92</accession>
<dbReference type="SUPFAM" id="SSF54928">
    <property type="entry name" value="RNA-binding domain, RBD"/>
    <property type="match status" value="1"/>
</dbReference>
<feature type="region of interest" description="Disordered" evidence="3">
    <location>
        <begin position="370"/>
        <end position="389"/>
    </location>
</feature>
<evidence type="ECO:0000256" key="2">
    <source>
        <dbReference type="PROSITE-ProRule" id="PRU00176"/>
    </source>
</evidence>
<dbReference type="InterPro" id="IPR035979">
    <property type="entry name" value="RBD_domain_sf"/>
</dbReference>
<evidence type="ECO:0000256" key="1">
    <source>
        <dbReference type="ARBA" id="ARBA00022664"/>
    </source>
</evidence>
<dbReference type="Proteomes" id="UP001620626">
    <property type="component" value="Unassembled WGS sequence"/>
</dbReference>
<evidence type="ECO:0000313" key="7">
    <source>
        <dbReference type="Proteomes" id="UP001620626"/>
    </source>
</evidence>
<dbReference type="InterPro" id="IPR002483">
    <property type="entry name" value="PWI_dom"/>
</dbReference>
<dbReference type="EMBL" id="JBICBT010000783">
    <property type="protein sequence ID" value="KAL3101335.1"/>
    <property type="molecule type" value="Genomic_DNA"/>
</dbReference>
<reference evidence="6 7" key="1">
    <citation type="submission" date="2024-10" db="EMBL/GenBank/DDBJ databases">
        <authorList>
            <person name="Kim D."/>
        </authorList>
    </citation>
    <scope>NUCLEOTIDE SEQUENCE [LARGE SCALE GENOMIC DNA]</scope>
    <source>
        <strain evidence="6">BH-2024</strain>
    </source>
</reference>
<dbReference type="InterPro" id="IPR036483">
    <property type="entry name" value="PWI_dom_sf"/>
</dbReference>
<keyword evidence="7" id="KW-1185">Reference proteome</keyword>
<dbReference type="SMART" id="SM00311">
    <property type="entry name" value="PWI"/>
    <property type="match status" value="1"/>
</dbReference>
<dbReference type="InterPro" id="IPR052768">
    <property type="entry name" value="RBM25"/>
</dbReference>
<dbReference type="PROSITE" id="PS51025">
    <property type="entry name" value="PWI"/>
    <property type="match status" value="1"/>
</dbReference>
<dbReference type="InterPro" id="IPR000504">
    <property type="entry name" value="RRM_dom"/>
</dbReference>
<feature type="region of interest" description="Disordered" evidence="3">
    <location>
        <begin position="187"/>
        <end position="306"/>
    </location>
</feature>
<dbReference type="PANTHER" id="PTHR18806">
    <property type="entry name" value="RBM25 PROTEIN"/>
    <property type="match status" value="1"/>
</dbReference>
<feature type="compositionally biased region" description="Basic and acidic residues" evidence="3">
    <location>
        <begin position="399"/>
        <end position="408"/>
    </location>
</feature>
<evidence type="ECO:0000259" key="5">
    <source>
        <dbReference type="PROSITE" id="PS51025"/>
    </source>
</evidence>
<feature type="region of interest" description="Disordered" evidence="3">
    <location>
        <begin position="399"/>
        <end position="466"/>
    </location>
</feature>
<evidence type="ECO:0000259" key="4">
    <source>
        <dbReference type="PROSITE" id="PS50102"/>
    </source>
</evidence>
<dbReference type="AlphaFoldDB" id="A0ABD2KF92"/>
<evidence type="ECO:0000256" key="3">
    <source>
        <dbReference type="SAM" id="MobiDB-lite"/>
    </source>
</evidence>
<feature type="compositionally biased region" description="Low complexity" evidence="3">
    <location>
        <begin position="246"/>
        <end position="262"/>
    </location>
</feature>
<feature type="compositionally biased region" description="Basic residues" evidence="3">
    <location>
        <begin position="266"/>
        <end position="277"/>
    </location>
</feature>
<proteinExistence type="predicted"/>
<evidence type="ECO:0008006" key="8">
    <source>
        <dbReference type="Google" id="ProtNLM"/>
    </source>
</evidence>
<feature type="compositionally biased region" description="Basic and acidic residues" evidence="3">
    <location>
        <begin position="288"/>
        <end position="306"/>
    </location>
</feature>
<dbReference type="InterPro" id="IPR012677">
    <property type="entry name" value="Nucleotide-bd_a/b_plait_sf"/>
</dbReference>
<name>A0ABD2KF92_9BILA</name>
<dbReference type="Gene3D" id="3.30.70.330">
    <property type="match status" value="1"/>
</dbReference>
<dbReference type="Gene3D" id="1.20.1390.10">
    <property type="entry name" value="PWI domain"/>
    <property type="match status" value="1"/>
</dbReference>
<dbReference type="SMART" id="SM00360">
    <property type="entry name" value="RRM"/>
    <property type="match status" value="1"/>
</dbReference>
<keyword evidence="1" id="KW-0507">mRNA processing</keyword>
<dbReference type="Pfam" id="PF00076">
    <property type="entry name" value="RRM_1"/>
    <property type="match status" value="1"/>
</dbReference>
<dbReference type="PANTHER" id="PTHR18806:SF4">
    <property type="entry name" value="RNA-BINDING PROTEIN 25"/>
    <property type="match status" value="1"/>
</dbReference>
<dbReference type="SUPFAM" id="SSF101233">
    <property type="entry name" value="PWI domain"/>
    <property type="match status" value="1"/>
</dbReference>
<evidence type="ECO:0000313" key="6">
    <source>
        <dbReference type="EMBL" id="KAL3101335.1"/>
    </source>
</evidence>
<dbReference type="Pfam" id="PF01480">
    <property type="entry name" value="PWI"/>
    <property type="match status" value="1"/>
</dbReference>
<dbReference type="PROSITE" id="PS50102">
    <property type="entry name" value="RRM"/>
    <property type="match status" value="1"/>
</dbReference>
<dbReference type="CDD" id="cd12446">
    <property type="entry name" value="RRM_RBM25"/>
    <property type="match status" value="1"/>
</dbReference>
<organism evidence="6 7">
    <name type="scientific">Heterodera trifolii</name>
    <dbReference type="NCBI Taxonomy" id="157864"/>
    <lineage>
        <taxon>Eukaryota</taxon>
        <taxon>Metazoa</taxon>
        <taxon>Ecdysozoa</taxon>
        <taxon>Nematoda</taxon>
        <taxon>Chromadorea</taxon>
        <taxon>Rhabditida</taxon>
        <taxon>Tylenchina</taxon>
        <taxon>Tylenchomorpha</taxon>
        <taxon>Tylenchoidea</taxon>
        <taxon>Heteroderidae</taxon>
        <taxon>Heteroderinae</taxon>
        <taxon>Heterodera</taxon>
    </lineage>
</organism>